<dbReference type="AlphaFoldDB" id="A0A6G1HQF8"/>
<keyword evidence="3" id="KW-1185">Reference proteome</keyword>
<dbReference type="Proteomes" id="UP000799640">
    <property type="component" value="Unassembled WGS sequence"/>
</dbReference>
<dbReference type="InterPro" id="IPR032852">
    <property type="entry name" value="ALKBH2"/>
</dbReference>
<dbReference type="EMBL" id="ML996701">
    <property type="protein sequence ID" value="KAF2398106.1"/>
    <property type="molecule type" value="Genomic_DNA"/>
</dbReference>
<feature type="domain" description="Alpha-ketoglutarate-dependent dioxygenase AlkB-like" evidence="1">
    <location>
        <begin position="546"/>
        <end position="723"/>
    </location>
</feature>
<proteinExistence type="predicted"/>
<evidence type="ECO:0000313" key="3">
    <source>
        <dbReference type="Proteomes" id="UP000799640"/>
    </source>
</evidence>
<evidence type="ECO:0000313" key="2">
    <source>
        <dbReference type="EMBL" id="KAF2398106.1"/>
    </source>
</evidence>
<dbReference type="SUPFAM" id="SSF51197">
    <property type="entry name" value="Clavaminate synthase-like"/>
    <property type="match status" value="1"/>
</dbReference>
<dbReference type="PANTHER" id="PTHR31573:SF4">
    <property type="entry name" value="FE2OG DIOXYGENASE DOMAIN-CONTAINING PROTEIN"/>
    <property type="match status" value="1"/>
</dbReference>
<dbReference type="GO" id="GO:0035516">
    <property type="term" value="F:broad specificity oxidative DNA demethylase activity"/>
    <property type="evidence" value="ECO:0007669"/>
    <property type="project" value="TreeGrafter"/>
</dbReference>
<dbReference type="GO" id="GO:0006307">
    <property type="term" value="P:DNA alkylation repair"/>
    <property type="evidence" value="ECO:0007669"/>
    <property type="project" value="TreeGrafter"/>
</dbReference>
<dbReference type="InterPro" id="IPR027450">
    <property type="entry name" value="AlkB-like"/>
</dbReference>
<dbReference type="PANTHER" id="PTHR31573">
    <property type="entry name" value="ALPHA-KETOGLUTARATE-DEPENDENT DIOXYGENASE ALKB HOMOLOG 2"/>
    <property type="match status" value="1"/>
</dbReference>
<dbReference type="InterPro" id="IPR037151">
    <property type="entry name" value="AlkB-like_sf"/>
</dbReference>
<dbReference type="GO" id="GO:0008198">
    <property type="term" value="F:ferrous iron binding"/>
    <property type="evidence" value="ECO:0007669"/>
    <property type="project" value="TreeGrafter"/>
</dbReference>
<name>A0A6G1HQF8_9PEZI</name>
<dbReference type="GO" id="GO:0051747">
    <property type="term" value="F:cytosine C-5 DNA demethylase activity"/>
    <property type="evidence" value="ECO:0007669"/>
    <property type="project" value="TreeGrafter"/>
</dbReference>
<protein>
    <recommendedName>
        <fullName evidence="1">Alpha-ketoglutarate-dependent dioxygenase AlkB-like domain-containing protein</fullName>
    </recommendedName>
</protein>
<reference evidence="2" key="1">
    <citation type="journal article" date="2020" name="Stud. Mycol.">
        <title>101 Dothideomycetes genomes: a test case for predicting lifestyles and emergence of pathogens.</title>
        <authorList>
            <person name="Haridas S."/>
            <person name="Albert R."/>
            <person name="Binder M."/>
            <person name="Bloem J."/>
            <person name="Labutti K."/>
            <person name="Salamov A."/>
            <person name="Andreopoulos B."/>
            <person name="Baker S."/>
            <person name="Barry K."/>
            <person name="Bills G."/>
            <person name="Bluhm B."/>
            <person name="Cannon C."/>
            <person name="Castanera R."/>
            <person name="Culley D."/>
            <person name="Daum C."/>
            <person name="Ezra D."/>
            <person name="Gonzalez J."/>
            <person name="Henrissat B."/>
            <person name="Kuo A."/>
            <person name="Liang C."/>
            <person name="Lipzen A."/>
            <person name="Lutzoni F."/>
            <person name="Magnuson J."/>
            <person name="Mondo S."/>
            <person name="Nolan M."/>
            <person name="Ohm R."/>
            <person name="Pangilinan J."/>
            <person name="Park H.-J."/>
            <person name="Ramirez L."/>
            <person name="Alfaro M."/>
            <person name="Sun H."/>
            <person name="Tritt A."/>
            <person name="Yoshinaga Y."/>
            <person name="Zwiers L.-H."/>
            <person name="Turgeon B."/>
            <person name="Goodwin S."/>
            <person name="Spatafora J."/>
            <person name="Crous P."/>
            <person name="Grigoriev I."/>
        </authorList>
    </citation>
    <scope>NUCLEOTIDE SEQUENCE</scope>
    <source>
        <strain evidence="2">CBS 262.69</strain>
    </source>
</reference>
<evidence type="ECO:0000259" key="1">
    <source>
        <dbReference type="Pfam" id="PF13532"/>
    </source>
</evidence>
<gene>
    <name evidence="2" type="ORF">EJ06DRAFT_481066</name>
</gene>
<sequence length="779" mass="84955">MLLGDLSPEVTESTGVSSKRLRRSVRVDSAVNLLAAGEDHGWSSDTSTYVPTSDTESEALAVQSPAVIDTVAALGPVVTDTVTAPGPAVTDTVAVPVPAVADLNNDIITVQPAVDVGLISELERIAEAHHAAVKGLFKDQVPLAPRVWADGRQDLCETLSYFRAFQGGTYSTNGVVRAYLVDSSGSARDFIDNTTIIARAGGGFSLKDDGTVGLSKDQDSGRSALKAARNAIKSKTPVVIIVGGLYSDAAVKFPRTYSVLGFFKLTHLWCERSGTHKLWKYRFEVLRSDMQDAWWLSNRDAQSLGSLPPPVVQACMVCHVDSPQVNLKMWTCLNPDCKEFWTIGSNAGRYDPRFVKSYTPWGALEQENPFSLVPDITKTSDAACTTACHSWEATRGLVCPKCGRCGARVHWTKWVCGGCRFVLELPHEGVRADDLFNWSNPLPTGVPTSFDTCASGVQLEVFYVHGYRVNKWTLPGVDGFVAHMIASGGVVAEADGANWMFEDIQKDQDSDLERRYNGTGGQIKGGILCNHFTANYGMPYKFLAAATTKSFVDAPRAIAVARTRMNWAAGLLVGDTFQEFNEILALAYMEKNKIGYHDDGETGLGPTIGTISLGHSATMSLRLKTKHYLGQTKSKIFVDRPPVPGCAKYEERLEAFNTLQTLTRGTKEYSNFLKDTPRKLKLPATGKPEVSISMRLSHGDIMAMHGREIQEFFEHAVEPIAESKIRFALTGREIDQTSLTPADQPAYTVDPDPMEYDPVAGKVFPKGEYPGLESPAPIF</sequence>
<organism evidence="2 3">
    <name type="scientific">Trichodelitschia bisporula</name>
    <dbReference type="NCBI Taxonomy" id="703511"/>
    <lineage>
        <taxon>Eukaryota</taxon>
        <taxon>Fungi</taxon>
        <taxon>Dikarya</taxon>
        <taxon>Ascomycota</taxon>
        <taxon>Pezizomycotina</taxon>
        <taxon>Dothideomycetes</taxon>
        <taxon>Dothideomycetes incertae sedis</taxon>
        <taxon>Phaeotrichales</taxon>
        <taxon>Phaeotrichaceae</taxon>
        <taxon>Trichodelitschia</taxon>
    </lineage>
</organism>
<dbReference type="OrthoDB" id="2163491at2759"/>
<accession>A0A6G1HQF8</accession>
<dbReference type="Pfam" id="PF13532">
    <property type="entry name" value="2OG-FeII_Oxy_2"/>
    <property type="match status" value="1"/>
</dbReference>
<dbReference type="Gene3D" id="2.60.120.590">
    <property type="entry name" value="Alpha-ketoglutarate-dependent dioxygenase AlkB-like"/>
    <property type="match status" value="1"/>
</dbReference>